<proteinExistence type="predicted"/>
<dbReference type="KEGG" id="blq:L21SP5_01364"/>
<keyword evidence="3" id="KW-1185">Reference proteome</keyword>
<evidence type="ECO:0000313" key="3">
    <source>
        <dbReference type="Proteomes" id="UP000064893"/>
    </source>
</evidence>
<accession>A0A0S2HYF4</accession>
<name>A0A0S2HYF4_9BACT</name>
<protein>
    <submittedName>
        <fullName evidence="2">Uncharacterized protein</fullName>
    </submittedName>
</protein>
<evidence type="ECO:0000313" key="2">
    <source>
        <dbReference type="EMBL" id="ALO15014.1"/>
    </source>
</evidence>
<dbReference type="AlphaFoldDB" id="A0A0S2HYF4"/>
<gene>
    <name evidence="2" type="ORF">L21SP5_01364</name>
</gene>
<dbReference type="EMBL" id="CP013118">
    <property type="protein sequence ID" value="ALO15014.1"/>
    <property type="molecule type" value="Genomic_DNA"/>
</dbReference>
<sequence length="40" mass="4605">MTGGAGHTRDMQNRLRQNRNLRTSQKDKYSLRKRSAVSSV</sequence>
<feature type="region of interest" description="Disordered" evidence="1">
    <location>
        <begin position="1"/>
        <end position="40"/>
    </location>
</feature>
<reference evidence="2 3" key="1">
    <citation type="submission" date="2015-11" db="EMBL/GenBank/DDBJ databases">
        <title>Description and complete genome sequence of a novel strain predominating in hypersaline microbial mats and representing a new family of the Bacteriodetes phylum.</title>
        <authorList>
            <person name="Spring S."/>
            <person name="Bunk B."/>
            <person name="Sproer C."/>
            <person name="Klenk H.-P."/>
        </authorList>
    </citation>
    <scope>NUCLEOTIDE SEQUENCE [LARGE SCALE GENOMIC DNA]</scope>
    <source>
        <strain evidence="2 3">L21-Spi-D4</strain>
    </source>
</reference>
<evidence type="ECO:0000256" key="1">
    <source>
        <dbReference type="SAM" id="MobiDB-lite"/>
    </source>
</evidence>
<feature type="compositionally biased region" description="Basic residues" evidence="1">
    <location>
        <begin position="31"/>
        <end position="40"/>
    </location>
</feature>
<organism evidence="2 3">
    <name type="scientific">Salinivirga cyanobacteriivorans</name>
    <dbReference type="NCBI Taxonomy" id="1307839"/>
    <lineage>
        <taxon>Bacteria</taxon>
        <taxon>Pseudomonadati</taxon>
        <taxon>Bacteroidota</taxon>
        <taxon>Bacteroidia</taxon>
        <taxon>Bacteroidales</taxon>
        <taxon>Salinivirgaceae</taxon>
        <taxon>Salinivirga</taxon>
    </lineage>
</organism>
<dbReference type="Proteomes" id="UP000064893">
    <property type="component" value="Chromosome"/>
</dbReference>